<dbReference type="FunFam" id="2.40.70.10:FF:000091">
    <property type="entry name" value="GG22202"/>
    <property type="match status" value="1"/>
</dbReference>
<organism evidence="12">
    <name type="scientific">Musca domestica</name>
    <name type="common">House fly</name>
    <dbReference type="NCBI Taxonomy" id="7370"/>
    <lineage>
        <taxon>Eukaryota</taxon>
        <taxon>Metazoa</taxon>
        <taxon>Ecdysozoa</taxon>
        <taxon>Arthropoda</taxon>
        <taxon>Hexapoda</taxon>
        <taxon>Insecta</taxon>
        <taxon>Pterygota</taxon>
        <taxon>Neoptera</taxon>
        <taxon>Endopterygota</taxon>
        <taxon>Diptera</taxon>
        <taxon>Brachycera</taxon>
        <taxon>Muscomorpha</taxon>
        <taxon>Muscoidea</taxon>
        <taxon>Muscidae</taxon>
        <taxon>Musca</taxon>
    </lineage>
</organism>
<keyword evidence="3 9" id="KW-0064">Aspartyl protease</keyword>
<dbReference type="EnsemblMetazoa" id="MDOA012192-RA">
    <property type="protein sequence ID" value="MDOA012192-PA"/>
    <property type="gene ID" value="MDOA012192"/>
</dbReference>
<proteinExistence type="inferred from homology"/>
<dbReference type="Pfam" id="PF00026">
    <property type="entry name" value="Asp"/>
    <property type="match status" value="1"/>
</dbReference>
<evidence type="ECO:0000256" key="9">
    <source>
        <dbReference type="RuleBase" id="RU000454"/>
    </source>
</evidence>
<dbReference type="Proteomes" id="UP001652621">
    <property type="component" value="Unplaced"/>
</dbReference>
<feature type="signal peptide" evidence="10">
    <location>
        <begin position="1"/>
        <end position="16"/>
    </location>
</feature>
<gene>
    <name evidence="12" type="primary">101894831</name>
    <name evidence="14" type="synonym">LOC101894831</name>
</gene>
<feature type="active site" evidence="7">
    <location>
        <position position="271"/>
    </location>
</feature>
<keyword evidence="2 9" id="KW-0645">Protease</keyword>
<sequence>MMKFFVFLTLAALASAELVRVPVHRQENFKKSFANVKAELSVLRTKYGLPTPRDYVEEDLSNTLNMEYYGKITIGTPPQEFEVLFDSGSANLWVPAAGCASTDTACQNHNQYDSSASSTYVANGESFSIQYGSGSLTGYLSTDTVTVNGLAIQSQTFAEATSEPGTSFVGSSFDGILGMAYQSIAVDNVVPPFYNMYSQGLVDSDVFSFYLTRDGTATQGGELILGGVDSNLYSGDITYVDVSEQGYWQFTMDSADMSGNNVCSDCQAIADTGTSLIVAPQTAYETINEIIGGSENDEGQFFVDCSTVSSLPNLDLTIGGTVFTLTPDMYIVNVTDDDTTYCMSAFTYMGTDFWILGDVFIGPYYTVFDLGNNRVGFAPIA</sequence>
<dbReference type="GO" id="GO:0004190">
    <property type="term" value="F:aspartic-type endopeptidase activity"/>
    <property type="evidence" value="ECO:0007669"/>
    <property type="project" value="UniProtKB-KW"/>
</dbReference>
<evidence type="ECO:0000256" key="2">
    <source>
        <dbReference type="ARBA" id="ARBA00022670"/>
    </source>
</evidence>
<dbReference type="InterPro" id="IPR033121">
    <property type="entry name" value="PEPTIDASE_A1"/>
</dbReference>
<reference evidence="14" key="2">
    <citation type="submission" date="2025-04" db="UniProtKB">
        <authorList>
            <consortium name="RefSeq"/>
        </authorList>
    </citation>
    <scope>IDENTIFICATION</scope>
    <source>
        <strain evidence="14">Aabys</strain>
    </source>
</reference>
<keyword evidence="4 9" id="KW-0378">Hydrolase</keyword>
<dbReference type="InterPro" id="IPR001969">
    <property type="entry name" value="Aspartic_peptidase_AS"/>
</dbReference>
<reference evidence="12" key="1">
    <citation type="submission" date="2020-05" db="UniProtKB">
        <authorList>
            <consortium name="EnsemblMetazoa"/>
        </authorList>
    </citation>
    <scope>IDENTIFICATION</scope>
    <source>
        <strain evidence="12">Aabys</strain>
    </source>
</reference>
<dbReference type="FunFam" id="2.40.70.10:FF:000002">
    <property type="entry name" value="Vacuolar aspartic proteinase"/>
    <property type="match status" value="1"/>
</dbReference>
<dbReference type="GeneID" id="101894831"/>
<evidence type="ECO:0000313" key="12">
    <source>
        <dbReference type="EnsemblMetazoa" id="MDOA012192-PA"/>
    </source>
</evidence>
<feature type="active site" evidence="7">
    <location>
        <position position="86"/>
    </location>
</feature>
<keyword evidence="10" id="KW-0732">Signal</keyword>
<dbReference type="PANTHER" id="PTHR47966">
    <property type="entry name" value="BETA-SITE APP-CLEAVING ENZYME, ISOFORM A-RELATED"/>
    <property type="match status" value="1"/>
</dbReference>
<name>A0A1I8N6Z0_MUSDO</name>
<dbReference type="STRING" id="7370.A0A1I8N6Z0"/>
<evidence type="ECO:0000256" key="5">
    <source>
        <dbReference type="ARBA" id="ARBA00023157"/>
    </source>
</evidence>
<dbReference type="SUPFAM" id="SSF50630">
    <property type="entry name" value="Acid proteases"/>
    <property type="match status" value="1"/>
</dbReference>
<dbReference type="VEuPathDB" id="VectorBase:MDOMA2_015837"/>
<keyword evidence="5 8" id="KW-1015">Disulfide bond</keyword>
<dbReference type="GO" id="GO:0005764">
    <property type="term" value="C:lysosome"/>
    <property type="evidence" value="ECO:0007669"/>
    <property type="project" value="TreeGrafter"/>
</dbReference>
<dbReference type="Gene3D" id="2.40.70.10">
    <property type="entry name" value="Acid Proteases"/>
    <property type="match status" value="2"/>
</dbReference>
<evidence type="ECO:0000259" key="11">
    <source>
        <dbReference type="PROSITE" id="PS51767"/>
    </source>
</evidence>
<feature type="chain" id="PRO_5044561302" evidence="10">
    <location>
        <begin position="17"/>
        <end position="381"/>
    </location>
</feature>
<keyword evidence="6" id="KW-0325">Glycoprotein</keyword>
<dbReference type="AlphaFoldDB" id="A0A1I8N6Z0"/>
<feature type="disulfide bond" evidence="8">
    <location>
        <begin position="99"/>
        <end position="106"/>
    </location>
</feature>
<dbReference type="RefSeq" id="XP_005189517.1">
    <property type="nucleotide sequence ID" value="XM_005189460.2"/>
</dbReference>
<comment type="similarity">
    <text evidence="1 9">Belongs to the peptidase A1 family.</text>
</comment>
<evidence type="ECO:0000256" key="10">
    <source>
        <dbReference type="SAM" id="SignalP"/>
    </source>
</evidence>
<dbReference type="PANTHER" id="PTHR47966:SF51">
    <property type="entry name" value="BETA-SITE APP-CLEAVING ENZYME, ISOFORM A-RELATED"/>
    <property type="match status" value="1"/>
</dbReference>
<feature type="disulfide bond" evidence="8">
    <location>
        <begin position="305"/>
        <end position="342"/>
    </location>
</feature>
<evidence type="ECO:0000256" key="4">
    <source>
        <dbReference type="ARBA" id="ARBA00022801"/>
    </source>
</evidence>
<dbReference type="PROSITE" id="PS00141">
    <property type="entry name" value="ASP_PROTEASE"/>
    <property type="match status" value="2"/>
</dbReference>
<dbReference type="InterPro" id="IPR001461">
    <property type="entry name" value="Aspartic_peptidase_A1"/>
</dbReference>
<protein>
    <submittedName>
        <fullName evidence="14">Lysosomal aspartic protease</fullName>
    </submittedName>
</protein>
<feature type="domain" description="Peptidase A1" evidence="11">
    <location>
        <begin position="68"/>
        <end position="378"/>
    </location>
</feature>
<dbReference type="eggNOG" id="KOG1339">
    <property type="taxonomic scope" value="Eukaryota"/>
</dbReference>
<evidence type="ECO:0000256" key="1">
    <source>
        <dbReference type="ARBA" id="ARBA00007447"/>
    </source>
</evidence>
<dbReference type="VEuPathDB" id="VectorBase:MDOA012192"/>
<evidence type="ECO:0000256" key="8">
    <source>
        <dbReference type="PIRSR" id="PIRSR601461-2"/>
    </source>
</evidence>
<evidence type="ECO:0000313" key="14">
    <source>
        <dbReference type="RefSeq" id="XP_005189517.1"/>
    </source>
</evidence>
<evidence type="ECO:0000256" key="7">
    <source>
        <dbReference type="PIRSR" id="PIRSR601461-1"/>
    </source>
</evidence>
<dbReference type="OrthoDB" id="771136at2759"/>
<dbReference type="PRINTS" id="PR00792">
    <property type="entry name" value="PEPSIN"/>
</dbReference>
<dbReference type="GO" id="GO:0006508">
    <property type="term" value="P:proteolysis"/>
    <property type="evidence" value="ECO:0007669"/>
    <property type="project" value="UniProtKB-KW"/>
</dbReference>
<dbReference type="PROSITE" id="PS51767">
    <property type="entry name" value="PEPTIDASE_A1"/>
    <property type="match status" value="1"/>
</dbReference>
<accession>A0A1I8N6Z0</accession>
<evidence type="ECO:0000256" key="3">
    <source>
        <dbReference type="ARBA" id="ARBA00022750"/>
    </source>
</evidence>
<evidence type="ECO:0000313" key="13">
    <source>
        <dbReference type="Proteomes" id="UP001652621"/>
    </source>
</evidence>
<evidence type="ECO:0000256" key="6">
    <source>
        <dbReference type="ARBA" id="ARBA00023180"/>
    </source>
</evidence>
<dbReference type="InterPro" id="IPR021109">
    <property type="entry name" value="Peptidase_aspartic_dom_sf"/>
</dbReference>
<keyword evidence="13" id="KW-1185">Reference proteome</keyword>
<dbReference type="KEGG" id="mde:101894831"/>